<gene>
    <name evidence="2" type="ORF">M9Y10_013076</name>
</gene>
<protein>
    <recommendedName>
        <fullName evidence="1">UBC core domain-containing protein</fullName>
    </recommendedName>
</protein>
<name>A0ABR2I6D3_9EUKA</name>
<organism evidence="2 3">
    <name type="scientific">Tritrichomonas musculus</name>
    <dbReference type="NCBI Taxonomy" id="1915356"/>
    <lineage>
        <taxon>Eukaryota</taxon>
        <taxon>Metamonada</taxon>
        <taxon>Parabasalia</taxon>
        <taxon>Tritrichomonadida</taxon>
        <taxon>Tritrichomonadidae</taxon>
        <taxon>Tritrichomonas</taxon>
    </lineage>
</organism>
<feature type="domain" description="UBC core" evidence="1">
    <location>
        <begin position="3"/>
        <end position="152"/>
    </location>
</feature>
<sequence length="152" mass="17474">MNKDALRVIKDLTRCSSIVGKPWAIEPDLESGPESFKGIILGTVDSPIWGSIFYFNLQIDPEKLSEPPKIAFSNFSYHPYIEPIYRIFCFPPSTFSLSSRMDMELFLDEFVNMFLLKIPFTYAINIDAAKNFWESPDKFWSIVRSKANSGLK</sequence>
<dbReference type="InterPro" id="IPR000608">
    <property type="entry name" value="UBC"/>
</dbReference>
<dbReference type="Gene3D" id="3.10.110.10">
    <property type="entry name" value="Ubiquitin Conjugating Enzyme"/>
    <property type="match status" value="1"/>
</dbReference>
<dbReference type="PROSITE" id="PS50127">
    <property type="entry name" value="UBC_2"/>
    <property type="match status" value="1"/>
</dbReference>
<dbReference type="SUPFAM" id="SSF54495">
    <property type="entry name" value="UBC-like"/>
    <property type="match status" value="1"/>
</dbReference>
<evidence type="ECO:0000313" key="3">
    <source>
        <dbReference type="Proteomes" id="UP001470230"/>
    </source>
</evidence>
<accession>A0ABR2I6D3</accession>
<dbReference type="InterPro" id="IPR016135">
    <property type="entry name" value="UBQ-conjugating_enzyme/RWD"/>
</dbReference>
<comment type="caution">
    <text evidence="2">The sequence shown here is derived from an EMBL/GenBank/DDBJ whole genome shotgun (WGS) entry which is preliminary data.</text>
</comment>
<reference evidence="2 3" key="1">
    <citation type="submission" date="2024-04" db="EMBL/GenBank/DDBJ databases">
        <title>Tritrichomonas musculus Genome.</title>
        <authorList>
            <person name="Alves-Ferreira E."/>
            <person name="Grigg M."/>
            <person name="Lorenzi H."/>
            <person name="Galac M."/>
        </authorList>
    </citation>
    <scope>NUCLEOTIDE SEQUENCE [LARGE SCALE GENOMIC DNA]</scope>
    <source>
        <strain evidence="2 3">EAF2021</strain>
    </source>
</reference>
<dbReference type="Proteomes" id="UP001470230">
    <property type="component" value="Unassembled WGS sequence"/>
</dbReference>
<proteinExistence type="predicted"/>
<evidence type="ECO:0000259" key="1">
    <source>
        <dbReference type="PROSITE" id="PS50127"/>
    </source>
</evidence>
<keyword evidence="3" id="KW-1185">Reference proteome</keyword>
<dbReference type="EMBL" id="JAPFFF010000019">
    <property type="protein sequence ID" value="KAK8857976.1"/>
    <property type="molecule type" value="Genomic_DNA"/>
</dbReference>
<evidence type="ECO:0000313" key="2">
    <source>
        <dbReference type="EMBL" id="KAK8857976.1"/>
    </source>
</evidence>